<gene>
    <name evidence="7" type="ORF">GH723_08160</name>
</gene>
<feature type="transmembrane region" description="Helical" evidence="6">
    <location>
        <begin position="94"/>
        <end position="118"/>
    </location>
</feature>
<feature type="transmembrane region" description="Helical" evidence="6">
    <location>
        <begin position="33"/>
        <end position="55"/>
    </location>
</feature>
<sequence>MGHDAGGRIDRAIVEDLIHDVQRDNLPLTAAGVAYFGFLSIIPTLIATVSIWGLVGDPARMQRRIDELATALPAGARDLLSSQLDSITATSERALSVGAAISVVVALWVASTGMSHLIGAVNKIHRDTDRRSFVARRWLAIQLTLGAVAFALVALAAITIWPSVVRALGLPSPASTLLRLAVWPVLAACLALGLAVLYHLAPNRQGRWEWWTWGSAVAIAVWTLASIGFQIYAANFASFNETYGSLAAVVVFQTWLWLSAMAVLLGAEVDEARDAQRQREFLLSSPSDDVP</sequence>
<dbReference type="PANTHER" id="PTHR30213">
    <property type="entry name" value="INNER MEMBRANE PROTEIN YHJD"/>
    <property type="match status" value="1"/>
</dbReference>
<keyword evidence="4 6" id="KW-1133">Transmembrane helix</keyword>
<evidence type="ECO:0000256" key="2">
    <source>
        <dbReference type="ARBA" id="ARBA00022475"/>
    </source>
</evidence>
<keyword evidence="2" id="KW-1003">Cell membrane</keyword>
<feature type="transmembrane region" description="Helical" evidence="6">
    <location>
        <begin position="213"/>
        <end position="233"/>
    </location>
</feature>
<evidence type="ECO:0000313" key="7">
    <source>
        <dbReference type="EMBL" id="QGG95081.1"/>
    </source>
</evidence>
<feature type="transmembrane region" description="Helical" evidence="6">
    <location>
        <begin position="139"/>
        <end position="161"/>
    </location>
</feature>
<evidence type="ECO:0000256" key="4">
    <source>
        <dbReference type="ARBA" id="ARBA00022989"/>
    </source>
</evidence>
<dbReference type="PIRSF" id="PIRSF035875">
    <property type="entry name" value="RNase_BN"/>
    <property type="match status" value="1"/>
</dbReference>
<dbReference type="EMBL" id="CP045851">
    <property type="protein sequence ID" value="QGG95081.1"/>
    <property type="molecule type" value="Genomic_DNA"/>
</dbReference>
<keyword evidence="3 6" id="KW-0812">Transmembrane</keyword>
<dbReference type="KEGG" id="atq:GH723_08160"/>
<proteinExistence type="predicted"/>
<keyword evidence="8" id="KW-1185">Reference proteome</keyword>
<feature type="transmembrane region" description="Helical" evidence="6">
    <location>
        <begin position="181"/>
        <end position="201"/>
    </location>
</feature>
<evidence type="ECO:0000256" key="1">
    <source>
        <dbReference type="ARBA" id="ARBA00004651"/>
    </source>
</evidence>
<evidence type="ECO:0000256" key="5">
    <source>
        <dbReference type="ARBA" id="ARBA00023136"/>
    </source>
</evidence>
<reference evidence="7 8" key="1">
    <citation type="submission" date="2019-11" db="EMBL/GenBank/DDBJ databases">
        <authorList>
            <person name="He Y."/>
        </authorList>
    </citation>
    <scope>NUCLEOTIDE SEQUENCE [LARGE SCALE GENOMIC DNA]</scope>
    <source>
        <strain evidence="7 8">SCSIO 58843</strain>
    </source>
</reference>
<comment type="subcellular location">
    <subcellularLocation>
        <location evidence="1">Cell membrane</location>
        <topology evidence="1">Multi-pass membrane protein</topology>
    </subcellularLocation>
</comment>
<dbReference type="GO" id="GO:0005886">
    <property type="term" value="C:plasma membrane"/>
    <property type="evidence" value="ECO:0007669"/>
    <property type="project" value="UniProtKB-SubCell"/>
</dbReference>
<dbReference type="RefSeq" id="WP_153759189.1">
    <property type="nucleotide sequence ID" value="NZ_CP045851.1"/>
</dbReference>
<accession>A0A5Q2RKH9</accession>
<name>A0A5Q2RKH9_9ACTN</name>
<dbReference type="Proteomes" id="UP000334019">
    <property type="component" value="Chromosome"/>
</dbReference>
<evidence type="ECO:0000256" key="6">
    <source>
        <dbReference type="SAM" id="Phobius"/>
    </source>
</evidence>
<dbReference type="AlphaFoldDB" id="A0A5Q2RKH9"/>
<evidence type="ECO:0000313" key="8">
    <source>
        <dbReference type="Proteomes" id="UP000334019"/>
    </source>
</evidence>
<protein>
    <submittedName>
        <fullName evidence="7">YihY family inner membrane protein</fullName>
    </submittedName>
</protein>
<organism evidence="7 8">
    <name type="scientific">Actinomarinicola tropica</name>
    <dbReference type="NCBI Taxonomy" id="2789776"/>
    <lineage>
        <taxon>Bacteria</taxon>
        <taxon>Bacillati</taxon>
        <taxon>Actinomycetota</taxon>
        <taxon>Acidimicrobiia</taxon>
        <taxon>Acidimicrobiales</taxon>
        <taxon>Iamiaceae</taxon>
        <taxon>Actinomarinicola</taxon>
    </lineage>
</organism>
<dbReference type="InterPro" id="IPR017039">
    <property type="entry name" value="Virul_fac_BrkB"/>
</dbReference>
<evidence type="ECO:0000256" key="3">
    <source>
        <dbReference type="ARBA" id="ARBA00022692"/>
    </source>
</evidence>
<keyword evidence="5 6" id="KW-0472">Membrane</keyword>
<dbReference type="Pfam" id="PF03631">
    <property type="entry name" value="Virul_fac_BrkB"/>
    <property type="match status" value="1"/>
</dbReference>
<feature type="transmembrane region" description="Helical" evidence="6">
    <location>
        <begin position="245"/>
        <end position="267"/>
    </location>
</feature>
<dbReference type="NCBIfam" id="TIGR00765">
    <property type="entry name" value="yihY_not_rbn"/>
    <property type="match status" value="1"/>
</dbReference>
<dbReference type="PANTHER" id="PTHR30213:SF0">
    <property type="entry name" value="UPF0761 MEMBRANE PROTEIN YIHY"/>
    <property type="match status" value="1"/>
</dbReference>